<feature type="transmembrane region" description="Helical" evidence="1">
    <location>
        <begin position="111"/>
        <end position="133"/>
    </location>
</feature>
<dbReference type="EMBL" id="LMWW01000073">
    <property type="protein sequence ID" value="KUN75790.1"/>
    <property type="molecule type" value="Genomic_DNA"/>
</dbReference>
<dbReference type="GO" id="GO:0008654">
    <property type="term" value="P:phospholipid biosynthetic process"/>
    <property type="evidence" value="ECO:0007669"/>
    <property type="project" value="InterPro"/>
</dbReference>
<dbReference type="Pfam" id="PF01066">
    <property type="entry name" value="CDP-OH_P_transf"/>
    <property type="match status" value="1"/>
</dbReference>
<comment type="caution">
    <text evidence="2">The sequence shown here is derived from an EMBL/GenBank/DDBJ whole genome shotgun (WGS) entry which is preliminary data.</text>
</comment>
<dbReference type="RefSeq" id="WP_055633720.1">
    <property type="nucleotide sequence ID" value="NZ_JBIRRP010000032.1"/>
</dbReference>
<dbReference type="STRING" id="1943.AQJ64_40935"/>
<keyword evidence="1" id="KW-0812">Transmembrane</keyword>
<proteinExistence type="predicted"/>
<dbReference type="Proteomes" id="UP000052982">
    <property type="component" value="Unassembled WGS sequence"/>
</dbReference>
<dbReference type="OrthoDB" id="7857679at2"/>
<keyword evidence="3" id="KW-1185">Reference proteome</keyword>
<sequence>MVAAPVLEDLREVCQPQAKLASRNGEHWAGRLYMRRISLRFTRQLVRTPVTPDQLTWTMVVCGVLSGAALLVPGLAGAVLAALLMQLFLLFDCVDGEVARWKGQNSATGIYVDRLGAYLADAALMIGFGFRAAGSGIGDWHGFNGWVSLGLATALGVVLLKASTDLVDVARARRGLSVADDEASAPRSQGVASVRRLAAAFKIHRVTNGIEASLVLLVVAFADAATGGIEPTRWALAAIAAITWLMVPAHLLSILSSSRLR</sequence>
<reference evidence="2 3" key="1">
    <citation type="submission" date="2015-10" db="EMBL/GenBank/DDBJ databases">
        <title>Draft genome sequence of Streptomyces griseoruber DSM 40281, type strain for the species Streptomyces griseoruber.</title>
        <authorList>
            <person name="Ruckert C."/>
            <person name="Winkler A."/>
            <person name="Kalinowski J."/>
            <person name="Kampfer P."/>
            <person name="Glaeser S."/>
        </authorList>
    </citation>
    <scope>NUCLEOTIDE SEQUENCE [LARGE SCALE GENOMIC DNA]</scope>
    <source>
        <strain evidence="2 3">DSM 40281</strain>
    </source>
</reference>
<evidence type="ECO:0000313" key="3">
    <source>
        <dbReference type="Proteomes" id="UP000052982"/>
    </source>
</evidence>
<feature type="transmembrane region" description="Helical" evidence="1">
    <location>
        <begin position="234"/>
        <end position="255"/>
    </location>
</feature>
<dbReference type="GO" id="GO:0016780">
    <property type="term" value="F:phosphotransferase activity, for other substituted phosphate groups"/>
    <property type="evidence" value="ECO:0007669"/>
    <property type="project" value="InterPro"/>
</dbReference>
<name>A0A101SKR2_9ACTN</name>
<dbReference type="InterPro" id="IPR000462">
    <property type="entry name" value="CDP-OH_P_trans"/>
</dbReference>
<feature type="transmembrane region" description="Helical" evidence="1">
    <location>
        <begin position="57"/>
        <end position="90"/>
    </location>
</feature>
<feature type="transmembrane region" description="Helical" evidence="1">
    <location>
        <begin position="145"/>
        <end position="164"/>
    </location>
</feature>
<gene>
    <name evidence="2" type="ORF">AQJ64_40935</name>
</gene>
<evidence type="ECO:0000313" key="2">
    <source>
        <dbReference type="EMBL" id="KUN75790.1"/>
    </source>
</evidence>
<protein>
    <submittedName>
        <fullName evidence="2">Transferase</fullName>
    </submittedName>
</protein>
<dbReference type="GO" id="GO:0016020">
    <property type="term" value="C:membrane"/>
    <property type="evidence" value="ECO:0007669"/>
    <property type="project" value="InterPro"/>
</dbReference>
<accession>A0A101SKR2</accession>
<dbReference type="AlphaFoldDB" id="A0A101SKR2"/>
<dbReference type="InterPro" id="IPR043130">
    <property type="entry name" value="CDP-OH_PTrfase_TM_dom"/>
</dbReference>
<keyword evidence="1" id="KW-0472">Membrane</keyword>
<keyword evidence="2" id="KW-0808">Transferase</keyword>
<organism evidence="2 3">
    <name type="scientific">Streptomyces griseoruber</name>
    <dbReference type="NCBI Taxonomy" id="1943"/>
    <lineage>
        <taxon>Bacteria</taxon>
        <taxon>Bacillati</taxon>
        <taxon>Actinomycetota</taxon>
        <taxon>Actinomycetes</taxon>
        <taxon>Kitasatosporales</taxon>
        <taxon>Streptomycetaceae</taxon>
        <taxon>Streptomyces</taxon>
    </lineage>
</organism>
<evidence type="ECO:0000256" key="1">
    <source>
        <dbReference type="SAM" id="Phobius"/>
    </source>
</evidence>
<keyword evidence="1" id="KW-1133">Transmembrane helix</keyword>
<dbReference type="Gene3D" id="1.20.120.1760">
    <property type="match status" value="1"/>
</dbReference>